<proteinExistence type="predicted"/>
<evidence type="ECO:0000313" key="2">
    <source>
        <dbReference type="EMBL" id="KAF0295318.1"/>
    </source>
</evidence>
<protein>
    <recommendedName>
        <fullName evidence="4">Serine/arginine repetitive matrix protein 1</fullName>
    </recommendedName>
</protein>
<reference evidence="2 3" key="1">
    <citation type="submission" date="2019-07" db="EMBL/GenBank/DDBJ databases">
        <title>Draft genome assembly of a fouling barnacle, Amphibalanus amphitrite (Darwin, 1854): The first reference genome for Thecostraca.</title>
        <authorList>
            <person name="Kim W."/>
        </authorList>
    </citation>
    <scope>NUCLEOTIDE SEQUENCE [LARGE SCALE GENOMIC DNA]</scope>
    <source>
        <strain evidence="2">SNU_AA5</strain>
        <tissue evidence="2">Soma without cirri and trophi</tissue>
    </source>
</reference>
<dbReference type="OrthoDB" id="8197488at2759"/>
<feature type="compositionally biased region" description="Basic residues" evidence="1">
    <location>
        <begin position="160"/>
        <end position="180"/>
    </location>
</feature>
<dbReference type="InterPro" id="IPR043407">
    <property type="entry name" value="Nkap_D1"/>
</dbReference>
<gene>
    <name evidence="2" type="ORF">FJT64_007150</name>
</gene>
<dbReference type="AlphaFoldDB" id="A0A6A4VZJ0"/>
<feature type="compositionally biased region" description="Basic and acidic residues" evidence="1">
    <location>
        <begin position="115"/>
        <end position="159"/>
    </location>
</feature>
<name>A0A6A4VZJ0_AMPAM</name>
<feature type="compositionally biased region" description="Low complexity" evidence="1">
    <location>
        <begin position="342"/>
        <end position="351"/>
    </location>
</feature>
<feature type="compositionally biased region" description="Basic and acidic residues" evidence="1">
    <location>
        <begin position="254"/>
        <end position="276"/>
    </location>
</feature>
<dbReference type="PANTHER" id="PTHR46940:SF1">
    <property type="entry name" value="NKAP DOMAIN CONTAINING 1"/>
    <property type="match status" value="1"/>
</dbReference>
<evidence type="ECO:0000313" key="3">
    <source>
        <dbReference type="Proteomes" id="UP000440578"/>
    </source>
</evidence>
<keyword evidence="3" id="KW-1185">Reference proteome</keyword>
<feature type="compositionally biased region" description="Low complexity" evidence="1">
    <location>
        <begin position="214"/>
        <end position="241"/>
    </location>
</feature>
<accession>A0A6A4VZJ0</accession>
<dbReference type="Pfam" id="PF15692">
    <property type="entry name" value="NKAP"/>
    <property type="match status" value="1"/>
</dbReference>
<sequence length="528" mass="60870">MHSFPAIVLRALRLEEDQMWASRARERERRRSPPPGTRGLRMDQRRLESRPRREADRRRPELDSAMRRARRDGQQSMYWTKKLLDFEERDPDRWGHSGFRELYMDSAPGAASAARPDRSRERQPRERPERERRERPERERREQRQRDAGRRPAAAERGRRQYRRRSRTRTRSRSRTRTRSRSGSSSSGSSYSGSSDDRSRSGTPGRRRRRRSSSSRWSSSSTSVTSRSASPSSRPAAAAAAVNGHRRPAPRPRPAADRAKGPASDRSRAAAPDRSRPSGGGGGGPRPAATITRRVSNPAPAAERPERRRRSPAAPAPARRPRAPPAVPAGPSRRRPARSESADSSSSSAAEEPARTSLSERFGRLAQLSSQRGAAELVRLKIVKDAHSSDKKVILEEEPGAGSGRERSQQRLSFETEYREYFGQKLRRPAMTDDPGAELPRQLPRDWETDVSVRYRYYRDAGYFRDQMLTLDEYIKWEQWWYRYREWLAKETRRAHLERPPADQLGLAAVRRLRPVDWRPERRPPRRF</sequence>
<comment type="caution">
    <text evidence="2">The sequence shown here is derived from an EMBL/GenBank/DDBJ whole genome shotgun (WGS) entry which is preliminary data.</text>
</comment>
<dbReference type="EMBL" id="VIIS01001627">
    <property type="protein sequence ID" value="KAF0295318.1"/>
    <property type="molecule type" value="Genomic_DNA"/>
</dbReference>
<feature type="region of interest" description="Disordered" evidence="1">
    <location>
        <begin position="21"/>
        <end position="82"/>
    </location>
</feature>
<feature type="compositionally biased region" description="Basic and acidic residues" evidence="1">
    <location>
        <begin position="40"/>
        <end position="66"/>
    </location>
</feature>
<feature type="region of interest" description="Disordered" evidence="1">
    <location>
        <begin position="95"/>
        <end position="358"/>
    </location>
</feature>
<evidence type="ECO:0008006" key="4">
    <source>
        <dbReference type="Google" id="ProtNLM"/>
    </source>
</evidence>
<dbReference type="PANTHER" id="PTHR46940">
    <property type="entry name" value="NKAP DOMAIN-CONTAINING 1"/>
    <property type="match status" value="1"/>
</dbReference>
<organism evidence="2 3">
    <name type="scientific">Amphibalanus amphitrite</name>
    <name type="common">Striped barnacle</name>
    <name type="synonym">Balanus amphitrite</name>
    <dbReference type="NCBI Taxonomy" id="1232801"/>
    <lineage>
        <taxon>Eukaryota</taxon>
        <taxon>Metazoa</taxon>
        <taxon>Ecdysozoa</taxon>
        <taxon>Arthropoda</taxon>
        <taxon>Crustacea</taxon>
        <taxon>Multicrustacea</taxon>
        <taxon>Cirripedia</taxon>
        <taxon>Thoracica</taxon>
        <taxon>Thoracicalcarea</taxon>
        <taxon>Balanomorpha</taxon>
        <taxon>Balanoidea</taxon>
        <taxon>Balanidae</taxon>
        <taxon>Amphibalaninae</taxon>
        <taxon>Amphibalanus</taxon>
    </lineage>
</organism>
<evidence type="ECO:0000256" key="1">
    <source>
        <dbReference type="SAM" id="MobiDB-lite"/>
    </source>
</evidence>
<feature type="compositionally biased region" description="Low complexity" evidence="1">
    <location>
        <begin position="181"/>
        <end position="194"/>
    </location>
</feature>
<dbReference type="Proteomes" id="UP000440578">
    <property type="component" value="Unassembled WGS sequence"/>
</dbReference>